<dbReference type="EMBL" id="SNXZ01000001">
    <property type="protein sequence ID" value="TDQ04450.1"/>
    <property type="molecule type" value="Genomic_DNA"/>
</dbReference>
<evidence type="ECO:0000313" key="1">
    <source>
        <dbReference type="EMBL" id="TDQ04450.1"/>
    </source>
</evidence>
<evidence type="ECO:0000313" key="2">
    <source>
        <dbReference type="Proteomes" id="UP000295444"/>
    </source>
</evidence>
<reference evidence="1 2" key="1">
    <citation type="submission" date="2019-03" db="EMBL/GenBank/DDBJ databases">
        <title>Genomic Encyclopedia of Type Strains, Phase IV (KMG-IV): sequencing the most valuable type-strain genomes for metagenomic binning, comparative biology and taxonomic classification.</title>
        <authorList>
            <person name="Goeker M."/>
        </authorList>
    </citation>
    <scope>NUCLEOTIDE SEQUENCE [LARGE SCALE GENOMIC DNA]</scope>
    <source>
        <strain evidence="1 2">DSM 45361</strain>
    </source>
</reference>
<gene>
    <name evidence="1" type="ORF">EV186_101402</name>
</gene>
<dbReference type="Proteomes" id="UP000295444">
    <property type="component" value="Unassembled WGS sequence"/>
</dbReference>
<dbReference type="OrthoDB" id="3871620at2"/>
<name>A0A4R6SLL9_LABRH</name>
<proteinExistence type="predicted"/>
<organism evidence="1 2">
    <name type="scientific">Labedaea rhizosphaerae</name>
    <dbReference type="NCBI Taxonomy" id="598644"/>
    <lineage>
        <taxon>Bacteria</taxon>
        <taxon>Bacillati</taxon>
        <taxon>Actinomycetota</taxon>
        <taxon>Actinomycetes</taxon>
        <taxon>Pseudonocardiales</taxon>
        <taxon>Pseudonocardiaceae</taxon>
        <taxon>Labedaea</taxon>
    </lineage>
</organism>
<dbReference type="AlphaFoldDB" id="A0A4R6SLL9"/>
<accession>A0A4R6SLL9</accession>
<sequence length="114" mass="12508">MGVSLYYTARRPVPLTEAEQTAVHQVVDTYNTGAPFADAEGLNLYDRVEDGEVLAGSTKLPADEDQVVPALVHWLAAVTELRSAIPDADWRFTLDDIAIDWDDHTGYHLPGLAD</sequence>
<comment type="caution">
    <text evidence="1">The sequence shown here is derived from an EMBL/GenBank/DDBJ whole genome shotgun (WGS) entry which is preliminary data.</text>
</comment>
<keyword evidence="2" id="KW-1185">Reference proteome</keyword>
<protein>
    <submittedName>
        <fullName evidence="1">Uncharacterized protein</fullName>
    </submittedName>
</protein>
<dbReference type="RefSeq" id="WP_133847349.1">
    <property type="nucleotide sequence ID" value="NZ_SNXZ01000001.1"/>
</dbReference>